<name>A0A8X6L9B6_TRICU</name>
<feature type="compositionally biased region" description="Low complexity" evidence="1">
    <location>
        <begin position="8"/>
        <end position="22"/>
    </location>
</feature>
<keyword evidence="3" id="KW-1185">Reference proteome</keyword>
<sequence>MEGEPKTQQKGQKAGQKSPSKGNLGLKRDFQAKGKKSLKQNIKGQKRGKKGDKAYKKSHARGNVGLETREGKRAVGGRLSTRGRGKRDIQNEPWDLKHNGRGGGCYKKSRGREMLNAG</sequence>
<dbReference type="EMBL" id="BMAO01005602">
    <property type="protein sequence ID" value="GFR02456.1"/>
    <property type="molecule type" value="Genomic_DNA"/>
</dbReference>
<dbReference type="Proteomes" id="UP000887116">
    <property type="component" value="Unassembled WGS sequence"/>
</dbReference>
<dbReference type="AlphaFoldDB" id="A0A8X6L9B6"/>
<evidence type="ECO:0000313" key="2">
    <source>
        <dbReference type="EMBL" id="GFR02456.1"/>
    </source>
</evidence>
<evidence type="ECO:0000313" key="3">
    <source>
        <dbReference type="Proteomes" id="UP000887116"/>
    </source>
</evidence>
<reference evidence="2" key="1">
    <citation type="submission" date="2020-07" db="EMBL/GenBank/DDBJ databases">
        <title>Multicomponent nature underlies the extraordinary mechanical properties of spider dragline silk.</title>
        <authorList>
            <person name="Kono N."/>
            <person name="Nakamura H."/>
            <person name="Mori M."/>
            <person name="Yoshida Y."/>
            <person name="Ohtoshi R."/>
            <person name="Malay A.D."/>
            <person name="Moran D.A.P."/>
            <person name="Tomita M."/>
            <person name="Numata K."/>
            <person name="Arakawa K."/>
        </authorList>
    </citation>
    <scope>NUCLEOTIDE SEQUENCE</scope>
</reference>
<feature type="compositionally biased region" description="Basic and acidic residues" evidence="1">
    <location>
        <begin position="86"/>
        <end position="98"/>
    </location>
</feature>
<evidence type="ECO:0000256" key="1">
    <source>
        <dbReference type="SAM" id="MobiDB-lite"/>
    </source>
</evidence>
<organism evidence="2 3">
    <name type="scientific">Trichonephila clavata</name>
    <name type="common">Joro spider</name>
    <name type="synonym">Nephila clavata</name>
    <dbReference type="NCBI Taxonomy" id="2740835"/>
    <lineage>
        <taxon>Eukaryota</taxon>
        <taxon>Metazoa</taxon>
        <taxon>Ecdysozoa</taxon>
        <taxon>Arthropoda</taxon>
        <taxon>Chelicerata</taxon>
        <taxon>Arachnida</taxon>
        <taxon>Araneae</taxon>
        <taxon>Araneomorphae</taxon>
        <taxon>Entelegynae</taxon>
        <taxon>Araneoidea</taxon>
        <taxon>Nephilidae</taxon>
        <taxon>Trichonephila</taxon>
    </lineage>
</organism>
<feature type="region of interest" description="Disordered" evidence="1">
    <location>
        <begin position="1"/>
        <end position="118"/>
    </location>
</feature>
<accession>A0A8X6L9B6</accession>
<comment type="caution">
    <text evidence="2">The sequence shown here is derived from an EMBL/GenBank/DDBJ whole genome shotgun (WGS) entry which is preliminary data.</text>
</comment>
<protein>
    <submittedName>
        <fullName evidence="2">Uncharacterized protein</fullName>
    </submittedName>
</protein>
<gene>
    <name evidence="2" type="ORF">TNCT_715391</name>
</gene>
<feature type="compositionally biased region" description="Basic residues" evidence="1">
    <location>
        <begin position="33"/>
        <end position="60"/>
    </location>
</feature>
<proteinExistence type="predicted"/>